<evidence type="ECO:0000259" key="1">
    <source>
        <dbReference type="Pfam" id="PF22262"/>
    </source>
</evidence>
<dbReference type="RefSeq" id="WP_377801245.1">
    <property type="nucleotide sequence ID" value="NZ_JBHSLW010000056.1"/>
</dbReference>
<accession>A0ABW0J0Q3</accession>
<feature type="domain" description="DUF6950" evidence="1">
    <location>
        <begin position="1"/>
        <end position="132"/>
    </location>
</feature>
<dbReference type="Proteomes" id="UP001596053">
    <property type="component" value="Unassembled WGS sequence"/>
</dbReference>
<name>A0ABW0J0Q3_9HYPH</name>
<reference evidence="3" key="1">
    <citation type="journal article" date="2019" name="Int. J. Syst. Evol. Microbiol.">
        <title>The Global Catalogue of Microorganisms (GCM) 10K type strain sequencing project: providing services to taxonomists for standard genome sequencing and annotation.</title>
        <authorList>
            <consortium name="The Broad Institute Genomics Platform"/>
            <consortium name="The Broad Institute Genome Sequencing Center for Infectious Disease"/>
            <person name="Wu L."/>
            <person name="Ma J."/>
        </authorList>
    </citation>
    <scope>NUCLEOTIDE SEQUENCE [LARGE SCALE GENOMIC DNA]</scope>
    <source>
        <strain evidence="3">NCAIM B.01391</strain>
    </source>
</reference>
<proteinExistence type="predicted"/>
<keyword evidence="3" id="KW-1185">Reference proteome</keyword>
<protein>
    <submittedName>
        <fullName evidence="2">DUF6950 family protein</fullName>
    </submittedName>
</protein>
<dbReference type="Pfam" id="PF22262">
    <property type="entry name" value="DUF6950"/>
    <property type="match status" value="1"/>
</dbReference>
<sequence length="133" mass="14172">MRIDGWDDRLLAVIERHGAAAYAPGVTDCFMLAMDAAEALTGSRPYAVGYKSDAGAMRTLRKRGFSSLREAIAAVYPERPAGHWQRGDIAILAAPTATGDTLGLVYGAVVLCRRGHQLLQLPPSSALAVYAVD</sequence>
<organism evidence="2 3">
    <name type="scientific">Bosea eneae</name>
    <dbReference type="NCBI Taxonomy" id="151454"/>
    <lineage>
        <taxon>Bacteria</taxon>
        <taxon>Pseudomonadati</taxon>
        <taxon>Pseudomonadota</taxon>
        <taxon>Alphaproteobacteria</taxon>
        <taxon>Hyphomicrobiales</taxon>
        <taxon>Boseaceae</taxon>
        <taxon>Bosea</taxon>
    </lineage>
</organism>
<evidence type="ECO:0000313" key="3">
    <source>
        <dbReference type="Proteomes" id="UP001596053"/>
    </source>
</evidence>
<evidence type="ECO:0000313" key="2">
    <source>
        <dbReference type="EMBL" id="MFC5423051.1"/>
    </source>
</evidence>
<dbReference type="InterPro" id="IPR053802">
    <property type="entry name" value="DUF6950"/>
</dbReference>
<dbReference type="EMBL" id="JBHSLW010000056">
    <property type="protein sequence ID" value="MFC5423051.1"/>
    <property type="molecule type" value="Genomic_DNA"/>
</dbReference>
<comment type="caution">
    <text evidence="2">The sequence shown here is derived from an EMBL/GenBank/DDBJ whole genome shotgun (WGS) entry which is preliminary data.</text>
</comment>
<gene>
    <name evidence="2" type="ORF">ACFPOB_26225</name>
</gene>